<reference evidence="10 11" key="1">
    <citation type="journal article" date="2019" name="Sci. Rep.">
        <title>Comparative genomics of chytrid fungi reveal insights into the obligate biotrophic and pathogenic lifestyle of Synchytrium endobioticum.</title>
        <authorList>
            <person name="van de Vossenberg B.T.L.H."/>
            <person name="Warris S."/>
            <person name="Nguyen H.D.T."/>
            <person name="van Gent-Pelzer M.P.E."/>
            <person name="Joly D.L."/>
            <person name="van de Geest H.C."/>
            <person name="Bonants P.J.M."/>
            <person name="Smith D.S."/>
            <person name="Levesque C.A."/>
            <person name="van der Lee T.A.J."/>
        </authorList>
    </citation>
    <scope>NUCLEOTIDE SEQUENCE [LARGE SCALE GENOMIC DNA]</scope>
    <source>
        <strain evidence="10 11">CBS 809.83</strain>
    </source>
</reference>
<keyword evidence="7 9" id="KW-0472">Membrane</keyword>
<keyword evidence="5 9" id="KW-1133">Transmembrane helix</keyword>
<evidence type="ECO:0000256" key="8">
    <source>
        <dbReference type="SAM" id="MobiDB-lite"/>
    </source>
</evidence>
<gene>
    <name evidence="10" type="ORF">PhCBS80983_g04051</name>
</gene>
<protein>
    <submittedName>
        <fullName evidence="10">Uncharacterized protein</fullName>
    </submittedName>
</protein>
<evidence type="ECO:0000256" key="6">
    <source>
        <dbReference type="ARBA" id="ARBA00023065"/>
    </source>
</evidence>
<keyword evidence="11" id="KW-1185">Reference proteome</keyword>
<feature type="transmembrane region" description="Helical" evidence="9">
    <location>
        <begin position="51"/>
        <end position="76"/>
    </location>
</feature>
<feature type="compositionally biased region" description="Low complexity" evidence="8">
    <location>
        <begin position="299"/>
        <end position="313"/>
    </location>
</feature>
<evidence type="ECO:0000256" key="5">
    <source>
        <dbReference type="ARBA" id="ARBA00022989"/>
    </source>
</evidence>
<keyword evidence="6" id="KW-0406">Ion transport</keyword>
<keyword evidence="3" id="KW-1003">Cell membrane</keyword>
<organism evidence="10 11">
    <name type="scientific">Powellomyces hirtus</name>
    <dbReference type="NCBI Taxonomy" id="109895"/>
    <lineage>
        <taxon>Eukaryota</taxon>
        <taxon>Fungi</taxon>
        <taxon>Fungi incertae sedis</taxon>
        <taxon>Chytridiomycota</taxon>
        <taxon>Chytridiomycota incertae sedis</taxon>
        <taxon>Chytridiomycetes</taxon>
        <taxon>Spizellomycetales</taxon>
        <taxon>Powellomycetaceae</taxon>
        <taxon>Powellomyces</taxon>
    </lineage>
</organism>
<dbReference type="EMBL" id="QEAQ01000057">
    <property type="protein sequence ID" value="TPX57179.1"/>
    <property type="molecule type" value="Genomic_DNA"/>
</dbReference>
<dbReference type="PANTHER" id="PTHR33281:SF19">
    <property type="entry name" value="VOLTAGE-DEPENDENT ANION CHANNEL-FORMING PROTEIN YNEE"/>
    <property type="match status" value="1"/>
</dbReference>
<evidence type="ECO:0000313" key="10">
    <source>
        <dbReference type="EMBL" id="TPX57179.1"/>
    </source>
</evidence>
<dbReference type="GO" id="GO:0005254">
    <property type="term" value="F:chloride channel activity"/>
    <property type="evidence" value="ECO:0007669"/>
    <property type="project" value="InterPro"/>
</dbReference>
<name>A0A507DZC7_9FUNG</name>
<evidence type="ECO:0000313" key="11">
    <source>
        <dbReference type="Proteomes" id="UP000318582"/>
    </source>
</evidence>
<evidence type="ECO:0000256" key="2">
    <source>
        <dbReference type="ARBA" id="ARBA00022448"/>
    </source>
</evidence>
<sequence length="483" mass="52759">MSSTSEARLRGSSSSSPRFARNNPYLRNATFSYAHALLDAVRYRNTVIPKVMPVMVALALWASVVVVLHTYCGGWVAMDDKLIAILGGSLAMLIAFRSNRGFERYWQGAQLWTSLTTQIRNLSRLIWNGIAAPDALAQAEKQQIMKMLLAVAIATKYALRGENALEQRELRRLLPAGYEGQSYRSSLVEVNALAAVAAAGCGLDETSPLAAAEEDKTTGLATSANHEKQPARRHSRHPALPLPPHPKKIPPLILLRYRSKFGKSGSSALSSSAATALASLSPFAFQPSHLKLGTHNHNPNPITTTTTTSTPSSPTAPPRKPTTTTPDMSDLDGGLVINAPLDIIHRISAYIRRQRKSACLDPEDTPSISAAIGAMIDAVSKFEQILYVPMPNSYDVHMKQILLAYFLALPFQLVRQMGWMVVPVILVTSLAYFGVDAIAGEIEEPFGTDEVGTRLQTERERVCVCVYMRDLLCFGFACRLVRG</sequence>
<keyword evidence="2" id="KW-0813">Transport</keyword>
<accession>A0A507DZC7</accession>
<dbReference type="PANTHER" id="PTHR33281">
    <property type="entry name" value="UPF0187 PROTEIN YNEE"/>
    <property type="match status" value="1"/>
</dbReference>
<evidence type="ECO:0000256" key="3">
    <source>
        <dbReference type="ARBA" id="ARBA00022475"/>
    </source>
</evidence>
<evidence type="ECO:0000256" key="7">
    <source>
        <dbReference type="ARBA" id="ARBA00023136"/>
    </source>
</evidence>
<evidence type="ECO:0000256" key="4">
    <source>
        <dbReference type="ARBA" id="ARBA00022692"/>
    </source>
</evidence>
<dbReference type="Proteomes" id="UP000318582">
    <property type="component" value="Unassembled WGS sequence"/>
</dbReference>
<evidence type="ECO:0000256" key="9">
    <source>
        <dbReference type="SAM" id="Phobius"/>
    </source>
</evidence>
<comment type="caution">
    <text evidence="10">The sequence shown here is derived from an EMBL/GenBank/DDBJ whole genome shotgun (WGS) entry which is preliminary data.</text>
</comment>
<dbReference type="InterPro" id="IPR044669">
    <property type="entry name" value="YneE/VCCN1/2-like"/>
</dbReference>
<keyword evidence="4 9" id="KW-0812">Transmembrane</keyword>
<feature type="region of interest" description="Disordered" evidence="8">
    <location>
        <begin position="213"/>
        <end position="247"/>
    </location>
</feature>
<dbReference type="GO" id="GO:0005886">
    <property type="term" value="C:plasma membrane"/>
    <property type="evidence" value="ECO:0007669"/>
    <property type="project" value="UniProtKB-SubCell"/>
</dbReference>
<evidence type="ECO:0000256" key="1">
    <source>
        <dbReference type="ARBA" id="ARBA00004651"/>
    </source>
</evidence>
<comment type="subcellular location">
    <subcellularLocation>
        <location evidence="1">Cell membrane</location>
        <topology evidence="1">Multi-pass membrane protein</topology>
    </subcellularLocation>
</comment>
<dbReference type="Pfam" id="PF25539">
    <property type="entry name" value="Bestrophin_2"/>
    <property type="match status" value="2"/>
</dbReference>
<proteinExistence type="predicted"/>
<dbReference type="AlphaFoldDB" id="A0A507DZC7"/>
<feature type="region of interest" description="Disordered" evidence="8">
    <location>
        <begin position="290"/>
        <end position="331"/>
    </location>
</feature>
<dbReference type="STRING" id="109895.A0A507DZC7"/>